<name>A0AAD5FIV4_SILAS</name>
<dbReference type="Pfam" id="PF14709">
    <property type="entry name" value="DND1_DSRM"/>
    <property type="match status" value="1"/>
</dbReference>
<reference evidence="4" key="1">
    <citation type="submission" date="2018-07" db="EMBL/GenBank/DDBJ databases">
        <title>Comparative genomics of catfishes provides insights into carnivory and benthic adaptation.</title>
        <authorList>
            <person name="Zhang Y."/>
            <person name="Wang D."/>
            <person name="Peng Z."/>
            <person name="Zheng S."/>
            <person name="Shao F."/>
            <person name="Tao W."/>
        </authorList>
    </citation>
    <scope>NUCLEOTIDE SEQUENCE</scope>
    <source>
        <strain evidence="4">Chongqing</strain>
    </source>
</reference>
<feature type="domain" description="RRM" evidence="3">
    <location>
        <begin position="112"/>
        <end position="190"/>
    </location>
</feature>
<evidence type="ECO:0000259" key="3">
    <source>
        <dbReference type="PROSITE" id="PS50102"/>
    </source>
</evidence>
<dbReference type="PROSITE" id="PS50102">
    <property type="entry name" value="RRM"/>
    <property type="match status" value="1"/>
</dbReference>
<organism evidence="4 5">
    <name type="scientific">Silurus asotus</name>
    <name type="common">Amur catfish</name>
    <name type="synonym">Parasilurus asotus</name>
    <dbReference type="NCBI Taxonomy" id="30991"/>
    <lineage>
        <taxon>Eukaryota</taxon>
        <taxon>Metazoa</taxon>
        <taxon>Chordata</taxon>
        <taxon>Craniata</taxon>
        <taxon>Vertebrata</taxon>
        <taxon>Euteleostomi</taxon>
        <taxon>Actinopterygii</taxon>
        <taxon>Neopterygii</taxon>
        <taxon>Teleostei</taxon>
        <taxon>Ostariophysi</taxon>
        <taxon>Siluriformes</taxon>
        <taxon>Siluridae</taxon>
        <taxon>Silurus</taxon>
    </lineage>
</organism>
<keyword evidence="1 2" id="KW-0694">RNA-binding</keyword>
<dbReference type="SUPFAM" id="SSF54928">
    <property type="entry name" value="RNA-binding domain, RBD"/>
    <property type="match status" value="1"/>
</dbReference>
<comment type="caution">
    <text evidence="4">The sequence shown here is derived from an EMBL/GenBank/DDBJ whole genome shotgun (WGS) entry which is preliminary data.</text>
</comment>
<dbReference type="SMART" id="SM00360">
    <property type="entry name" value="RRM"/>
    <property type="match status" value="1"/>
</dbReference>
<sequence length="434" mass="48332">MTVIQRAIDTFYQQAELAVSVQLIANAHNKESNTLRSSTRCPWTTFVSCLLDKLQGEKKKYKPLLQMVNQQRIKSLERWLQETKITLTQINGQRRYGAPPPGWTGPVPGPGCEVFISQIPRDVFEDELIPLFQSVAPLYEFRLMMNFSGQNRGFAYAKYGDVASMTAAIRALNMYPLQGGFKLAVKRSTEKRQLCLSNLPPNTKSKELLTVLRQIADGVEGVTMRTTGPKEKDVIALVLYSSHYTASMAKKVLVPALKDLCGMSICVRWSPGNGKPRHEEHGEENPLIPPGLTPMAINCLTPPRFQLSQNPQPSPAALLDSQIISRADGYPTSRVMSAMLPVSKEEPLHDSVYQLRWLCELHGLGMPLYNVRYDHTGSDGLLYFTYKVVVSGLAIPFYGITHVLPSTSTSNIEAEVHRAAAKQLLNAMRKASNL</sequence>
<dbReference type="InterPro" id="IPR035979">
    <property type="entry name" value="RBD_domain_sf"/>
</dbReference>
<dbReference type="InterPro" id="IPR000504">
    <property type="entry name" value="RRM_dom"/>
</dbReference>
<evidence type="ECO:0000313" key="4">
    <source>
        <dbReference type="EMBL" id="KAI5618371.1"/>
    </source>
</evidence>
<dbReference type="Pfam" id="PF00076">
    <property type="entry name" value="RRM_1"/>
    <property type="match status" value="1"/>
</dbReference>
<dbReference type="EMBL" id="MU551695">
    <property type="protein sequence ID" value="KAI5618371.1"/>
    <property type="molecule type" value="Genomic_DNA"/>
</dbReference>
<dbReference type="InterPro" id="IPR012677">
    <property type="entry name" value="Nucleotide-bd_a/b_plait_sf"/>
</dbReference>
<dbReference type="Gene3D" id="3.30.70.330">
    <property type="match status" value="2"/>
</dbReference>
<protein>
    <submittedName>
        <fullName evidence="4">Dead end protein 1</fullName>
    </submittedName>
</protein>
<keyword evidence="5" id="KW-1185">Reference proteome</keyword>
<proteinExistence type="predicted"/>
<dbReference type="GO" id="GO:0003723">
    <property type="term" value="F:RNA binding"/>
    <property type="evidence" value="ECO:0007669"/>
    <property type="project" value="UniProtKB-UniRule"/>
</dbReference>
<evidence type="ECO:0000256" key="2">
    <source>
        <dbReference type="PROSITE-ProRule" id="PRU00176"/>
    </source>
</evidence>
<dbReference type="PANTHER" id="PTHR21245">
    <property type="entry name" value="HETEROGENEOUS NUCLEAR RIBONUCLEOPROTEIN"/>
    <property type="match status" value="1"/>
</dbReference>
<dbReference type="AlphaFoldDB" id="A0AAD5FIV4"/>
<evidence type="ECO:0000256" key="1">
    <source>
        <dbReference type="ARBA" id="ARBA00022884"/>
    </source>
</evidence>
<gene>
    <name evidence="4" type="ORF">C0J50_21959</name>
</gene>
<accession>A0AAD5FIV4</accession>
<evidence type="ECO:0000313" key="5">
    <source>
        <dbReference type="Proteomes" id="UP001205998"/>
    </source>
</evidence>
<dbReference type="Proteomes" id="UP001205998">
    <property type="component" value="Unassembled WGS sequence"/>
</dbReference>